<proteinExistence type="inferred from homology"/>
<dbReference type="InterPro" id="IPR016477">
    <property type="entry name" value="Fructo-/Ketosamine-3-kinase"/>
</dbReference>
<dbReference type="InterPro" id="IPR011009">
    <property type="entry name" value="Kinase-like_dom_sf"/>
</dbReference>
<name>A0ABT1AY88_9FLAO</name>
<dbReference type="PANTHER" id="PTHR12149">
    <property type="entry name" value="FRUCTOSAMINE 3 KINASE-RELATED PROTEIN"/>
    <property type="match status" value="1"/>
</dbReference>
<comment type="similarity">
    <text evidence="1 2">Belongs to the fructosamine kinase family.</text>
</comment>
<evidence type="ECO:0000256" key="1">
    <source>
        <dbReference type="ARBA" id="ARBA00009460"/>
    </source>
</evidence>
<dbReference type="Gene3D" id="3.30.200.20">
    <property type="entry name" value="Phosphorylase Kinase, domain 1"/>
    <property type="match status" value="1"/>
</dbReference>
<dbReference type="EMBL" id="JAMXIB010000003">
    <property type="protein sequence ID" value="MCO5724183.1"/>
    <property type="molecule type" value="Genomic_DNA"/>
</dbReference>
<keyword evidence="2 3" id="KW-0418">Kinase</keyword>
<gene>
    <name evidence="3" type="ORF">NG653_04910</name>
</gene>
<dbReference type="Pfam" id="PF03881">
    <property type="entry name" value="Fructosamin_kin"/>
    <property type="match status" value="1"/>
</dbReference>
<dbReference type="Proteomes" id="UP001206312">
    <property type="component" value="Unassembled WGS sequence"/>
</dbReference>
<evidence type="ECO:0000313" key="4">
    <source>
        <dbReference type="Proteomes" id="UP001206312"/>
    </source>
</evidence>
<dbReference type="PANTHER" id="PTHR12149:SF8">
    <property type="entry name" value="PROTEIN-RIBULOSAMINE 3-KINASE"/>
    <property type="match status" value="1"/>
</dbReference>
<keyword evidence="4" id="KW-1185">Reference proteome</keyword>
<accession>A0ABT1AY88</accession>
<evidence type="ECO:0000313" key="3">
    <source>
        <dbReference type="EMBL" id="MCO5724183.1"/>
    </source>
</evidence>
<dbReference type="RefSeq" id="WP_252740564.1">
    <property type="nucleotide sequence ID" value="NZ_JAMXIB010000003.1"/>
</dbReference>
<dbReference type="GO" id="GO:0016301">
    <property type="term" value="F:kinase activity"/>
    <property type="evidence" value="ECO:0007669"/>
    <property type="project" value="UniProtKB-KW"/>
</dbReference>
<reference evidence="3 4" key="1">
    <citation type="submission" date="2022-06" db="EMBL/GenBank/DDBJ databases">
        <authorList>
            <person name="Xuan X."/>
        </authorList>
    </citation>
    <scope>NUCLEOTIDE SEQUENCE [LARGE SCALE GENOMIC DNA]</scope>
    <source>
        <strain evidence="3 4">2V75</strain>
    </source>
</reference>
<keyword evidence="2" id="KW-0808">Transferase</keyword>
<dbReference type="SUPFAM" id="SSF56112">
    <property type="entry name" value="Protein kinase-like (PK-like)"/>
    <property type="match status" value="1"/>
</dbReference>
<protein>
    <submittedName>
        <fullName evidence="3">Fructosamine kinase family protein</fullName>
    </submittedName>
</protein>
<organism evidence="3 4">
    <name type="scientific">Robiginitalea marina</name>
    <dbReference type="NCBI Taxonomy" id="2954105"/>
    <lineage>
        <taxon>Bacteria</taxon>
        <taxon>Pseudomonadati</taxon>
        <taxon>Bacteroidota</taxon>
        <taxon>Flavobacteriia</taxon>
        <taxon>Flavobacteriales</taxon>
        <taxon>Flavobacteriaceae</taxon>
        <taxon>Robiginitalea</taxon>
    </lineage>
</organism>
<dbReference type="PIRSF" id="PIRSF006221">
    <property type="entry name" value="Ketosamine-3-kinase"/>
    <property type="match status" value="1"/>
</dbReference>
<evidence type="ECO:0000256" key="2">
    <source>
        <dbReference type="PIRNR" id="PIRNR006221"/>
    </source>
</evidence>
<comment type="caution">
    <text evidence="3">The sequence shown here is derived from an EMBL/GenBank/DDBJ whole genome shotgun (WGS) entry which is preliminary data.</text>
</comment>
<sequence length="288" mass="31463">MESQLTEALEAIFRFNIQKASRVGGGDSASAFRLETSRGRFFAKIMSGPQGADILRAEADGLHALARTNTLGTPGVLGLEPLEQGACLLLEFIPTGPGSPRAFEALGRGLAQMHALPAKGFGWAGPNYIGPLPQRNTPETDWATFFARHRLEPQYAMAARGGWLQPADIPGTGRILEHIVPMMPEIKPSILHGDLWGGNYLISEKGTPYLIDPAAYFGHSEVDLAMSLLFGGFPQRFYDAYSEILPREDGFSQRVELYQLYYLLVHLNLFGSSYRGAVMASGSRLFGL</sequence>
<dbReference type="Gene3D" id="3.90.1200.10">
    <property type="match status" value="1"/>
</dbReference>